<dbReference type="HOGENOM" id="CLU_057148_1_0_1"/>
<dbReference type="STRING" id="1442369.A0A0D2IPE2"/>
<keyword evidence="3" id="KW-1185">Reference proteome</keyword>
<organism evidence="2 3">
    <name type="scientific">Rhinocladiella mackenziei CBS 650.93</name>
    <dbReference type="NCBI Taxonomy" id="1442369"/>
    <lineage>
        <taxon>Eukaryota</taxon>
        <taxon>Fungi</taxon>
        <taxon>Dikarya</taxon>
        <taxon>Ascomycota</taxon>
        <taxon>Pezizomycotina</taxon>
        <taxon>Eurotiomycetes</taxon>
        <taxon>Chaetothyriomycetidae</taxon>
        <taxon>Chaetothyriales</taxon>
        <taxon>Herpotrichiellaceae</taxon>
        <taxon>Rhinocladiella</taxon>
    </lineage>
</organism>
<dbReference type="OrthoDB" id="10017101at2759"/>
<dbReference type="PANTHER" id="PTHR43591:SF24">
    <property type="entry name" value="2-METHOXY-6-POLYPRENYL-1,4-BENZOQUINOL METHYLASE, MITOCHONDRIAL"/>
    <property type="match status" value="1"/>
</dbReference>
<dbReference type="VEuPathDB" id="FungiDB:Z518_02398"/>
<dbReference type="GO" id="GO:0008168">
    <property type="term" value="F:methyltransferase activity"/>
    <property type="evidence" value="ECO:0007669"/>
    <property type="project" value="TreeGrafter"/>
</dbReference>
<evidence type="ECO:0000313" key="2">
    <source>
        <dbReference type="EMBL" id="KIX07744.1"/>
    </source>
</evidence>
<feature type="domain" description="Methyltransferase" evidence="1">
    <location>
        <begin position="38"/>
        <end position="157"/>
    </location>
</feature>
<gene>
    <name evidence="2" type="ORF">Z518_02398</name>
</gene>
<evidence type="ECO:0000259" key="1">
    <source>
        <dbReference type="Pfam" id="PF13847"/>
    </source>
</evidence>
<dbReference type="Pfam" id="PF13847">
    <property type="entry name" value="Methyltransf_31"/>
    <property type="match status" value="1"/>
</dbReference>
<dbReference type="InterPro" id="IPR025714">
    <property type="entry name" value="Methyltranfer_dom"/>
</dbReference>
<sequence>MSSSGTAYTQGHSAAVVASHLSRTVQNSAAFLVPHIQPHFTILDLGCGPGTITRGFCALVPQGRVTGIDAAEKVIEQARSLTPGTETEYKNLTFQVGDITNGLSFADDSVDVVYTHQTLCHIPDPVIVIKEAHRVLKPGGMLAMREFDGMSWYPSSEGLERFNALTAASVKPTGAQGFESGRRLHVWAKAAGFERTKMSIGAGAMCYTAPDEAKWWADVHVGRLSGEIGEKWLKWGILRNQEELESLKAAMRAWGNSEDAWFAGWQGEVICWK</sequence>
<reference evidence="2 3" key="1">
    <citation type="submission" date="2015-01" db="EMBL/GenBank/DDBJ databases">
        <title>The Genome Sequence of Rhinocladiella mackenzie CBS 650.93.</title>
        <authorList>
            <consortium name="The Broad Institute Genomics Platform"/>
            <person name="Cuomo C."/>
            <person name="de Hoog S."/>
            <person name="Gorbushina A."/>
            <person name="Stielow B."/>
            <person name="Teixiera M."/>
            <person name="Abouelleil A."/>
            <person name="Chapman S.B."/>
            <person name="Priest M."/>
            <person name="Young S.K."/>
            <person name="Wortman J."/>
            <person name="Nusbaum C."/>
            <person name="Birren B."/>
        </authorList>
    </citation>
    <scope>NUCLEOTIDE SEQUENCE [LARGE SCALE GENOMIC DNA]</scope>
    <source>
        <strain evidence="2 3">CBS 650.93</strain>
    </source>
</reference>
<dbReference type="CDD" id="cd02440">
    <property type="entry name" value="AdoMet_MTases"/>
    <property type="match status" value="1"/>
</dbReference>
<dbReference type="Gene3D" id="3.40.50.150">
    <property type="entry name" value="Vaccinia Virus protein VP39"/>
    <property type="match status" value="1"/>
</dbReference>
<proteinExistence type="predicted"/>
<protein>
    <submittedName>
        <fullName evidence="2">Rhinocladiella mackenziei CBS 650.93 unplaced genomic scaffold supercont1.2, whole genome shotgun sequence</fullName>
    </submittedName>
</protein>
<dbReference type="PANTHER" id="PTHR43591">
    <property type="entry name" value="METHYLTRANSFERASE"/>
    <property type="match status" value="1"/>
</dbReference>
<evidence type="ECO:0000313" key="3">
    <source>
        <dbReference type="Proteomes" id="UP000053617"/>
    </source>
</evidence>
<dbReference type="SUPFAM" id="SSF53335">
    <property type="entry name" value="S-adenosyl-L-methionine-dependent methyltransferases"/>
    <property type="match status" value="1"/>
</dbReference>
<name>A0A0D2IPE2_9EURO</name>
<dbReference type="InterPro" id="IPR029063">
    <property type="entry name" value="SAM-dependent_MTases_sf"/>
</dbReference>
<dbReference type="EMBL" id="KN847476">
    <property type="protein sequence ID" value="KIX07744.1"/>
    <property type="molecule type" value="Genomic_DNA"/>
</dbReference>
<dbReference type="GeneID" id="25290469"/>
<dbReference type="RefSeq" id="XP_013274880.1">
    <property type="nucleotide sequence ID" value="XM_013419426.1"/>
</dbReference>
<dbReference type="AlphaFoldDB" id="A0A0D2IPE2"/>
<accession>A0A0D2IPE2</accession>
<dbReference type="Proteomes" id="UP000053617">
    <property type="component" value="Unassembled WGS sequence"/>
</dbReference>